<accession>A0A6G1HUP7</accession>
<evidence type="ECO:0000313" key="3">
    <source>
        <dbReference type="Proteomes" id="UP000799640"/>
    </source>
</evidence>
<dbReference type="GO" id="GO:0005758">
    <property type="term" value="C:mitochondrial intermembrane space"/>
    <property type="evidence" value="ECO:0007669"/>
    <property type="project" value="InterPro"/>
</dbReference>
<dbReference type="OrthoDB" id="341300at2759"/>
<dbReference type="PROSITE" id="PS50904">
    <property type="entry name" value="PRELI_MSF1"/>
    <property type="match status" value="1"/>
</dbReference>
<sequence length="250" mass="27887">MVKFYTQSYTYDYPFPTVTLAYFLRYPNPFSTHVLSTDVISRSFDAESQTLHTTRLHLKRSKLPTAVLNILPRSLLGTSASSGNDSQAYILEHSAIDLRTGTMRTENRNLDWTGVLSVVERQTYTASGAPLASDPESHTAVSTTVTLSSRLGQRFKRRPTAAAPDADEDSASKLGFFKSWSQASIQRSIEAIGLKRASKSQPNAKEGMKHVLERLRSGGLGAVLEEMRRLQREGQGFGFICWSHGWLRRV</sequence>
<dbReference type="AlphaFoldDB" id="A0A6G1HUP7"/>
<dbReference type="InterPro" id="IPR006797">
    <property type="entry name" value="PRELI/MSF1_dom"/>
</dbReference>
<gene>
    <name evidence="2" type="ORF">EJ06DRAFT_538373</name>
</gene>
<evidence type="ECO:0000259" key="1">
    <source>
        <dbReference type="PROSITE" id="PS50904"/>
    </source>
</evidence>
<dbReference type="Pfam" id="PF04707">
    <property type="entry name" value="PRELI"/>
    <property type="match status" value="1"/>
</dbReference>
<protein>
    <recommendedName>
        <fullName evidence="1">PRELI/MSF1 domain-containing protein</fullName>
    </recommendedName>
</protein>
<keyword evidence="3" id="KW-1185">Reference proteome</keyword>
<feature type="domain" description="PRELI/MSF1" evidence="1">
    <location>
        <begin position="2"/>
        <end position="220"/>
    </location>
</feature>
<dbReference type="InterPro" id="IPR037365">
    <property type="entry name" value="Slowmo/Ups"/>
</dbReference>
<dbReference type="PANTHER" id="PTHR11158">
    <property type="entry name" value="MSF1/PX19 RELATED"/>
    <property type="match status" value="1"/>
</dbReference>
<evidence type="ECO:0000313" key="2">
    <source>
        <dbReference type="EMBL" id="KAF2399549.1"/>
    </source>
</evidence>
<dbReference type="Proteomes" id="UP000799640">
    <property type="component" value="Unassembled WGS sequence"/>
</dbReference>
<proteinExistence type="predicted"/>
<dbReference type="EMBL" id="ML996697">
    <property type="protein sequence ID" value="KAF2399549.1"/>
    <property type="molecule type" value="Genomic_DNA"/>
</dbReference>
<reference evidence="2" key="1">
    <citation type="journal article" date="2020" name="Stud. Mycol.">
        <title>101 Dothideomycetes genomes: a test case for predicting lifestyles and emergence of pathogens.</title>
        <authorList>
            <person name="Haridas S."/>
            <person name="Albert R."/>
            <person name="Binder M."/>
            <person name="Bloem J."/>
            <person name="Labutti K."/>
            <person name="Salamov A."/>
            <person name="Andreopoulos B."/>
            <person name="Baker S."/>
            <person name="Barry K."/>
            <person name="Bills G."/>
            <person name="Bluhm B."/>
            <person name="Cannon C."/>
            <person name="Castanera R."/>
            <person name="Culley D."/>
            <person name="Daum C."/>
            <person name="Ezra D."/>
            <person name="Gonzalez J."/>
            <person name="Henrissat B."/>
            <person name="Kuo A."/>
            <person name="Liang C."/>
            <person name="Lipzen A."/>
            <person name="Lutzoni F."/>
            <person name="Magnuson J."/>
            <person name="Mondo S."/>
            <person name="Nolan M."/>
            <person name="Ohm R."/>
            <person name="Pangilinan J."/>
            <person name="Park H.-J."/>
            <person name="Ramirez L."/>
            <person name="Alfaro M."/>
            <person name="Sun H."/>
            <person name="Tritt A."/>
            <person name="Yoshinaga Y."/>
            <person name="Zwiers L.-H."/>
            <person name="Turgeon B."/>
            <person name="Goodwin S."/>
            <person name="Spatafora J."/>
            <person name="Crous P."/>
            <person name="Grigoriev I."/>
        </authorList>
    </citation>
    <scope>NUCLEOTIDE SEQUENCE</scope>
    <source>
        <strain evidence="2">CBS 262.69</strain>
    </source>
</reference>
<organism evidence="2 3">
    <name type="scientific">Trichodelitschia bisporula</name>
    <dbReference type="NCBI Taxonomy" id="703511"/>
    <lineage>
        <taxon>Eukaryota</taxon>
        <taxon>Fungi</taxon>
        <taxon>Dikarya</taxon>
        <taxon>Ascomycota</taxon>
        <taxon>Pezizomycotina</taxon>
        <taxon>Dothideomycetes</taxon>
        <taxon>Dothideomycetes incertae sedis</taxon>
        <taxon>Phaeotrichales</taxon>
        <taxon>Phaeotrichaceae</taxon>
        <taxon>Trichodelitschia</taxon>
    </lineage>
</organism>
<name>A0A6G1HUP7_9PEZI</name>